<feature type="compositionally biased region" description="Basic and acidic residues" evidence="1">
    <location>
        <begin position="47"/>
        <end position="58"/>
    </location>
</feature>
<reference evidence="2 3" key="1">
    <citation type="journal article" date="2014" name="Science">
        <title>Plant genetics. Early allopolyploid evolution in the post-Neolithic Brassica napus oilseed genome.</title>
        <authorList>
            <person name="Chalhoub B."/>
            <person name="Denoeud F."/>
            <person name="Liu S."/>
            <person name="Parkin I.A."/>
            <person name="Tang H."/>
            <person name="Wang X."/>
            <person name="Chiquet J."/>
            <person name="Belcram H."/>
            <person name="Tong C."/>
            <person name="Samans B."/>
            <person name="Correa M."/>
            <person name="Da Silva C."/>
            <person name="Just J."/>
            <person name="Falentin C."/>
            <person name="Koh C.S."/>
            <person name="Le Clainche I."/>
            <person name="Bernard M."/>
            <person name="Bento P."/>
            <person name="Noel B."/>
            <person name="Labadie K."/>
            <person name="Alberti A."/>
            <person name="Charles M."/>
            <person name="Arnaud D."/>
            <person name="Guo H."/>
            <person name="Daviaud C."/>
            <person name="Alamery S."/>
            <person name="Jabbari K."/>
            <person name="Zhao M."/>
            <person name="Edger P.P."/>
            <person name="Chelaifa H."/>
            <person name="Tack D."/>
            <person name="Lassalle G."/>
            <person name="Mestiri I."/>
            <person name="Schnel N."/>
            <person name="Le Paslier M.C."/>
            <person name="Fan G."/>
            <person name="Renault V."/>
            <person name="Bayer P.E."/>
            <person name="Golicz A.A."/>
            <person name="Manoli S."/>
            <person name="Lee T.H."/>
            <person name="Thi V.H."/>
            <person name="Chalabi S."/>
            <person name="Hu Q."/>
            <person name="Fan C."/>
            <person name="Tollenaere R."/>
            <person name="Lu Y."/>
            <person name="Battail C."/>
            <person name="Shen J."/>
            <person name="Sidebottom C.H."/>
            <person name="Wang X."/>
            <person name="Canaguier A."/>
            <person name="Chauveau A."/>
            <person name="Berard A."/>
            <person name="Deniot G."/>
            <person name="Guan M."/>
            <person name="Liu Z."/>
            <person name="Sun F."/>
            <person name="Lim Y.P."/>
            <person name="Lyons E."/>
            <person name="Town C.D."/>
            <person name="Bancroft I."/>
            <person name="Wang X."/>
            <person name="Meng J."/>
            <person name="Ma J."/>
            <person name="Pires J.C."/>
            <person name="King G.J."/>
            <person name="Brunel D."/>
            <person name="Delourme R."/>
            <person name="Renard M."/>
            <person name="Aury J.M."/>
            <person name="Adams K.L."/>
            <person name="Batley J."/>
            <person name="Snowdon R.J."/>
            <person name="Tost J."/>
            <person name="Edwards D."/>
            <person name="Zhou Y."/>
            <person name="Hua W."/>
            <person name="Sharpe A.G."/>
            <person name="Paterson A.H."/>
            <person name="Guan C."/>
            <person name="Wincker P."/>
        </authorList>
    </citation>
    <scope>NUCLEOTIDE SEQUENCE [LARGE SCALE GENOMIC DNA]</scope>
    <source>
        <strain evidence="3">cv. Darmor-bzh</strain>
    </source>
</reference>
<dbReference type="Proteomes" id="UP000028999">
    <property type="component" value="Unassembled WGS sequence"/>
</dbReference>
<proteinExistence type="predicted"/>
<dbReference type="EMBL" id="LK033984">
    <property type="protein sequence ID" value="CDY61320.1"/>
    <property type="molecule type" value="Genomic_DNA"/>
</dbReference>
<accession>A0A078J503</accession>
<sequence>MTMDEHNEPSDDAQRVAELQKQRRESQPVAVREYGPPGSKPSPQHGRQQEASRSRGNA</sequence>
<gene>
    <name evidence="2" type="primary">BnaC03g75310D</name>
    <name evidence="2" type="ORF">GSBRNA2T00033670001</name>
</gene>
<dbReference type="Gramene" id="CDY61320">
    <property type="protein sequence ID" value="CDY61320"/>
    <property type="gene ID" value="GSBRNA2T00033670001"/>
</dbReference>
<name>A0A078J503_BRANA</name>
<feature type="compositionally biased region" description="Basic and acidic residues" evidence="1">
    <location>
        <begin position="1"/>
        <end position="26"/>
    </location>
</feature>
<dbReference type="AlphaFoldDB" id="A0A078J503"/>
<dbReference type="PaxDb" id="3708-A0A078J503"/>
<evidence type="ECO:0000256" key="1">
    <source>
        <dbReference type="SAM" id="MobiDB-lite"/>
    </source>
</evidence>
<organism evidence="2 3">
    <name type="scientific">Brassica napus</name>
    <name type="common">Rape</name>
    <dbReference type="NCBI Taxonomy" id="3708"/>
    <lineage>
        <taxon>Eukaryota</taxon>
        <taxon>Viridiplantae</taxon>
        <taxon>Streptophyta</taxon>
        <taxon>Embryophyta</taxon>
        <taxon>Tracheophyta</taxon>
        <taxon>Spermatophyta</taxon>
        <taxon>Magnoliopsida</taxon>
        <taxon>eudicotyledons</taxon>
        <taxon>Gunneridae</taxon>
        <taxon>Pentapetalae</taxon>
        <taxon>rosids</taxon>
        <taxon>malvids</taxon>
        <taxon>Brassicales</taxon>
        <taxon>Brassicaceae</taxon>
        <taxon>Brassiceae</taxon>
        <taxon>Brassica</taxon>
    </lineage>
</organism>
<feature type="region of interest" description="Disordered" evidence="1">
    <location>
        <begin position="1"/>
        <end position="58"/>
    </location>
</feature>
<protein>
    <submittedName>
        <fullName evidence="2">BnaC03g75310D protein</fullName>
    </submittedName>
</protein>
<evidence type="ECO:0000313" key="3">
    <source>
        <dbReference type="Proteomes" id="UP000028999"/>
    </source>
</evidence>
<keyword evidence="3" id="KW-1185">Reference proteome</keyword>
<evidence type="ECO:0000313" key="2">
    <source>
        <dbReference type="EMBL" id="CDY61320.1"/>
    </source>
</evidence>